<dbReference type="HOGENOM" id="CLU_055491_3_6_1"/>
<keyword evidence="4" id="KW-0456">Lyase</keyword>
<protein>
    <recommendedName>
        <fullName evidence="5">CENP-V/GFA domain-containing protein</fullName>
    </recommendedName>
</protein>
<evidence type="ECO:0000256" key="2">
    <source>
        <dbReference type="ARBA" id="ARBA00022723"/>
    </source>
</evidence>
<evidence type="ECO:0000256" key="1">
    <source>
        <dbReference type="ARBA" id="ARBA00005495"/>
    </source>
</evidence>
<evidence type="ECO:0000256" key="4">
    <source>
        <dbReference type="ARBA" id="ARBA00023239"/>
    </source>
</evidence>
<comment type="similarity">
    <text evidence="1">Belongs to the Gfa family.</text>
</comment>
<dbReference type="Pfam" id="PF04828">
    <property type="entry name" value="GFA"/>
    <property type="match status" value="1"/>
</dbReference>
<evidence type="ECO:0000256" key="3">
    <source>
        <dbReference type="ARBA" id="ARBA00022833"/>
    </source>
</evidence>
<dbReference type="STRING" id="1043005.A0A074Y721"/>
<organism evidence="6 7">
    <name type="scientific">Aureobasidium subglaciale (strain EXF-2481)</name>
    <name type="common">Aureobasidium pullulans var. subglaciale</name>
    <dbReference type="NCBI Taxonomy" id="1043005"/>
    <lineage>
        <taxon>Eukaryota</taxon>
        <taxon>Fungi</taxon>
        <taxon>Dikarya</taxon>
        <taxon>Ascomycota</taxon>
        <taxon>Pezizomycotina</taxon>
        <taxon>Dothideomycetes</taxon>
        <taxon>Dothideomycetidae</taxon>
        <taxon>Dothideales</taxon>
        <taxon>Saccotheciaceae</taxon>
        <taxon>Aureobasidium</taxon>
    </lineage>
</organism>
<accession>A0A074Y721</accession>
<dbReference type="SUPFAM" id="SSF51316">
    <property type="entry name" value="Mss4-like"/>
    <property type="match status" value="1"/>
</dbReference>
<gene>
    <name evidence="6" type="ORF">AUEXF2481DRAFT_451014</name>
</gene>
<dbReference type="GO" id="GO:0016846">
    <property type="term" value="F:carbon-sulfur lyase activity"/>
    <property type="evidence" value="ECO:0007669"/>
    <property type="project" value="InterPro"/>
</dbReference>
<dbReference type="AlphaFoldDB" id="A0A074Y721"/>
<dbReference type="OMA" id="CHCANEG"/>
<dbReference type="Gene3D" id="3.90.1590.10">
    <property type="entry name" value="glutathione-dependent formaldehyde- activating enzyme (gfa)"/>
    <property type="match status" value="1"/>
</dbReference>
<dbReference type="Proteomes" id="UP000030641">
    <property type="component" value="Unassembled WGS sequence"/>
</dbReference>
<name>A0A074Y721_AURSE</name>
<evidence type="ECO:0000259" key="5">
    <source>
        <dbReference type="Pfam" id="PF04828"/>
    </source>
</evidence>
<dbReference type="PANTHER" id="PTHR33337">
    <property type="entry name" value="GFA DOMAIN-CONTAINING PROTEIN"/>
    <property type="match status" value="1"/>
</dbReference>
<proteinExistence type="inferred from homology"/>
<sequence>MFTSAFVVKNTALKYVRGENKLTQYSTSVDAGSTMSSFFCSICGSLMYRRSSGYPDVAVPRIGTIDDLELHETKLRPQVEVYCRSKVGWFGGVEGIEPERQIQAQAENVM</sequence>
<dbReference type="OrthoDB" id="428768at2759"/>
<dbReference type="PANTHER" id="PTHR33337:SF8">
    <property type="entry name" value="CENP-V_GFA DOMAIN-CONTAINING PROTEIN"/>
    <property type="match status" value="1"/>
</dbReference>
<keyword evidence="3" id="KW-0862">Zinc</keyword>
<dbReference type="InterPro" id="IPR011057">
    <property type="entry name" value="Mss4-like_sf"/>
</dbReference>
<dbReference type="EMBL" id="KL584775">
    <property type="protein sequence ID" value="KEQ91759.1"/>
    <property type="molecule type" value="Genomic_DNA"/>
</dbReference>
<keyword evidence="7" id="KW-1185">Reference proteome</keyword>
<dbReference type="GO" id="GO:0046872">
    <property type="term" value="F:metal ion binding"/>
    <property type="evidence" value="ECO:0007669"/>
    <property type="project" value="UniProtKB-KW"/>
</dbReference>
<dbReference type="RefSeq" id="XP_013340308.1">
    <property type="nucleotide sequence ID" value="XM_013484854.1"/>
</dbReference>
<reference evidence="6 7" key="1">
    <citation type="journal article" date="2014" name="BMC Genomics">
        <title>Genome sequencing of four Aureobasidium pullulans varieties: biotechnological potential, stress tolerance, and description of new species.</title>
        <authorList>
            <person name="Gostin Ar C."/>
            <person name="Ohm R.A."/>
            <person name="Kogej T."/>
            <person name="Sonjak S."/>
            <person name="Turk M."/>
            <person name="Zajc J."/>
            <person name="Zalar P."/>
            <person name="Grube M."/>
            <person name="Sun H."/>
            <person name="Han J."/>
            <person name="Sharma A."/>
            <person name="Chiniquy J."/>
            <person name="Ngan C.Y."/>
            <person name="Lipzen A."/>
            <person name="Barry K."/>
            <person name="Grigoriev I.V."/>
            <person name="Gunde-Cimerman N."/>
        </authorList>
    </citation>
    <scope>NUCLEOTIDE SEQUENCE [LARGE SCALE GENOMIC DNA]</scope>
    <source>
        <strain evidence="6 7">EXF-2481</strain>
    </source>
</reference>
<feature type="domain" description="CENP-V/GFA" evidence="5">
    <location>
        <begin position="2"/>
        <end position="84"/>
    </location>
</feature>
<evidence type="ECO:0000313" key="7">
    <source>
        <dbReference type="Proteomes" id="UP000030641"/>
    </source>
</evidence>
<dbReference type="GeneID" id="25367858"/>
<keyword evidence="2" id="KW-0479">Metal-binding</keyword>
<evidence type="ECO:0000313" key="6">
    <source>
        <dbReference type="EMBL" id="KEQ91759.1"/>
    </source>
</evidence>
<dbReference type="InParanoid" id="A0A074Y721"/>
<dbReference type="InterPro" id="IPR006913">
    <property type="entry name" value="CENP-V/GFA"/>
</dbReference>